<reference evidence="4 5" key="1">
    <citation type="journal article" date="2023" name="Genome Announc.">
        <title>Pan-Genome Analyses of the Genus Cohnella and Proposal of the Novel Species Cohnella silvisoli sp. nov., Isolated from Forest Soil.</title>
        <authorList>
            <person name="Wang C."/>
            <person name="Mao L."/>
            <person name="Bao G."/>
            <person name="Zhu H."/>
        </authorList>
    </citation>
    <scope>NUCLEOTIDE SEQUENCE [LARGE SCALE GENOMIC DNA]</scope>
    <source>
        <strain evidence="4 5">NL03-T5-1</strain>
    </source>
</reference>
<feature type="chain" id="PRO_5045492887" evidence="3">
    <location>
        <begin position="24"/>
        <end position="421"/>
    </location>
</feature>
<dbReference type="EMBL" id="JASKHM010000003">
    <property type="protein sequence ID" value="MEQ4482291.1"/>
    <property type="molecule type" value="Genomic_DNA"/>
</dbReference>
<dbReference type="PANTHER" id="PTHR30006">
    <property type="entry name" value="THIAMINE-BINDING PERIPLASMIC PROTEIN-RELATED"/>
    <property type="match status" value="1"/>
</dbReference>
<dbReference type="Gene3D" id="3.40.190.10">
    <property type="entry name" value="Periplasmic binding protein-like II"/>
    <property type="match status" value="2"/>
</dbReference>
<dbReference type="InterPro" id="IPR006059">
    <property type="entry name" value="SBP"/>
</dbReference>
<evidence type="ECO:0000256" key="1">
    <source>
        <dbReference type="ARBA" id="ARBA00022729"/>
    </source>
</evidence>
<evidence type="ECO:0000256" key="3">
    <source>
        <dbReference type="SAM" id="SignalP"/>
    </source>
</evidence>
<gene>
    <name evidence="4" type="ORF">QJS35_07765</name>
</gene>
<evidence type="ECO:0000313" key="4">
    <source>
        <dbReference type="EMBL" id="MEQ4482291.1"/>
    </source>
</evidence>
<keyword evidence="1 3" id="KW-0732">Signal</keyword>
<evidence type="ECO:0000313" key="5">
    <source>
        <dbReference type="Proteomes" id="UP001493487"/>
    </source>
</evidence>
<keyword evidence="5" id="KW-1185">Reference proteome</keyword>
<dbReference type="RefSeq" id="WP_232185046.1">
    <property type="nucleotide sequence ID" value="NZ_JAIOAP010000004.1"/>
</dbReference>
<dbReference type="PROSITE" id="PS51257">
    <property type="entry name" value="PROKAR_LIPOPROTEIN"/>
    <property type="match status" value="1"/>
</dbReference>
<feature type="compositionally biased region" description="Low complexity" evidence="2">
    <location>
        <begin position="35"/>
        <end position="57"/>
    </location>
</feature>
<feature type="region of interest" description="Disordered" evidence="2">
    <location>
        <begin position="31"/>
        <end position="69"/>
    </location>
</feature>
<dbReference type="PANTHER" id="PTHR30006:SF2">
    <property type="entry name" value="ABC TRANSPORTER SUBSTRATE-BINDING PROTEIN"/>
    <property type="match status" value="1"/>
</dbReference>
<dbReference type="Pfam" id="PF13416">
    <property type="entry name" value="SBP_bac_8"/>
    <property type="match status" value="1"/>
</dbReference>
<proteinExistence type="predicted"/>
<organism evidence="4 5">
    <name type="scientific">Cohnella silvisoli</name>
    <dbReference type="NCBI Taxonomy" id="2873699"/>
    <lineage>
        <taxon>Bacteria</taxon>
        <taxon>Bacillati</taxon>
        <taxon>Bacillota</taxon>
        <taxon>Bacilli</taxon>
        <taxon>Bacillales</taxon>
        <taxon>Paenibacillaceae</taxon>
        <taxon>Cohnella</taxon>
    </lineage>
</organism>
<comment type="caution">
    <text evidence="4">The sequence shown here is derived from an EMBL/GenBank/DDBJ whole genome shotgun (WGS) entry which is preliminary data.</text>
</comment>
<dbReference type="SUPFAM" id="SSF53850">
    <property type="entry name" value="Periplasmic binding protein-like II"/>
    <property type="match status" value="1"/>
</dbReference>
<dbReference type="Proteomes" id="UP001493487">
    <property type="component" value="Unassembled WGS sequence"/>
</dbReference>
<protein>
    <submittedName>
        <fullName evidence="4">ABC transporter substrate-binding protein</fullName>
    </submittedName>
</protein>
<accession>A0ABV1KRR4</accession>
<sequence length="421" mass="46251">MRKAKEKGRLTAALLVTLVLVMAACSKSGTNTKESAATASGTAAPTTATATSDPGSSNSGGAAVPSWGEQVGLNKEETAAEIYEKAKQEGKVVVYSESSRVKDIKATFEEKYPGIIVEAYDMSSGEIVEKVIREQEAGIFNGDVVFVKDSSGSVSSEVLPKGYLVPYLPKDITSLMIEPYKSSNLGIVPYVSLRALYYNTEVYDKSPITNYWDLTDPKWKGKVVIQDPYQSADALDHFLTMVEHSDEMAEAYKEKFGKEIELNGTENAGYEFIKRLLANDPVYMTDTEEIVDAVGQPGQKEPPIGISASSKQRNIESKGLSAAASYDVKPRISNMQPSYVYVINKAPHPNAAKLFIRWMTGEADGQGKGIDPYNVIGSWLTRSDLARKDQPGLEEIKTWAYDGEFLYKNAVKFRDFWVSNQ</sequence>
<evidence type="ECO:0000256" key="2">
    <source>
        <dbReference type="SAM" id="MobiDB-lite"/>
    </source>
</evidence>
<feature type="signal peptide" evidence="3">
    <location>
        <begin position="1"/>
        <end position="23"/>
    </location>
</feature>
<name>A0ABV1KRR4_9BACL</name>